<keyword evidence="2" id="KW-1185">Reference proteome</keyword>
<dbReference type="InterPro" id="IPR009045">
    <property type="entry name" value="Zn_M74/Hedgehog-like"/>
</dbReference>
<dbReference type="KEGG" id="rht:NT26_4240"/>
<protein>
    <recommendedName>
        <fullName evidence="3">DD-peptidase zinc-binding domain-containing protein</fullName>
    </recommendedName>
</protein>
<name>L0NNG2_9HYPH</name>
<dbReference type="OrthoDB" id="7171572at2"/>
<proteinExistence type="predicted"/>
<dbReference type="STRING" id="1125847.NT26_4240"/>
<dbReference type="SUPFAM" id="SSF55166">
    <property type="entry name" value="Hedgehog/DD-peptidase"/>
    <property type="match status" value="1"/>
</dbReference>
<sequence length="207" mass="23711">MRKPNSMKGLEDLGRVRLSRNFFFRDFLFSEIAAVHGIANLPDDPDLAIESGRRLCEDLLEPLQATFGRLHLRSGYRSAAVNEFGNRHGLNCSTNAASAADHIWDMRDAEGCMGATACIVVPWLIDHCHEEGDWRKMAWWIHDHLPYASLCFFPKLWAFNIQWHERPARRIMSYAEPRGVLTKPGMANHEGDHLSFYENFPAWRTAG</sequence>
<evidence type="ECO:0000313" key="1">
    <source>
        <dbReference type="EMBL" id="CCF21962.1"/>
    </source>
</evidence>
<dbReference type="Proteomes" id="UP000010792">
    <property type="component" value="Chromosome"/>
</dbReference>
<evidence type="ECO:0000313" key="2">
    <source>
        <dbReference type="Proteomes" id="UP000010792"/>
    </source>
</evidence>
<reference evidence="1 2" key="1">
    <citation type="journal article" date="2013" name="Genome Biol. Evol.">
        <title>Life in an arsenic-containing gold mine: genome and physiology of the autotrophic arsenite-oxidizing bacterium rhizobium sp. NT-26.</title>
        <authorList>
            <person name="Andres J."/>
            <person name="Arsene-Ploetze F."/>
            <person name="Barbe V."/>
            <person name="Brochier-Armanet C."/>
            <person name="Cleiss-Arnold J."/>
            <person name="Coppee J.Y."/>
            <person name="Dillies M.A."/>
            <person name="Geist"/>
            <person name="L"/>
            <person name="Joublin A."/>
            <person name="Koechler S."/>
            <person name="Lassalle F."/>
            <person name="Marchal M."/>
            <person name="Medigue C."/>
            <person name="Muller D."/>
            <person name="Nesme X."/>
            <person name="Plewniak F."/>
            <person name="Proux C."/>
            <person name="Ramirez-Bahena M.H."/>
            <person name="Schenowitz C."/>
            <person name="Sismeiro O."/>
            <person name="Vallenet D."/>
            <person name="Santini J.M."/>
            <person name="Bertin P.N."/>
        </authorList>
    </citation>
    <scope>NUCLEOTIDE SEQUENCE [LARGE SCALE GENOMIC DNA]</scope>
    <source>
        <strain evidence="1 2">NT-26</strain>
    </source>
</reference>
<gene>
    <name evidence="1" type="ORF">NT26_4240</name>
</gene>
<dbReference type="RefSeq" id="WP_052641468.1">
    <property type="nucleotide sequence ID" value="NZ_FO082820.1"/>
</dbReference>
<accession>L0NNG2</accession>
<dbReference type="EMBL" id="FO082820">
    <property type="protein sequence ID" value="CCF21962.1"/>
    <property type="molecule type" value="Genomic_DNA"/>
</dbReference>
<organism evidence="1 2">
    <name type="scientific">Pseudorhizobium banfieldiae</name>
    <dbReference type="NCBI Taxonomy" id="1125847"/>
    <lineage>
        <taxon>Bacteria</taxon>
        <taxon>Pseudomonadati</taxon>
        <taxon>Pseudomonadota</taxon>
        <taxon>Alphaproteobacteria</taxon>
        <taxon>Hyphomicrobiales</taxon>
        <taxon>Rhizobiaceae</taxon>
        <taxon>Rhizobium/Agrobacterium group</taxon>
        <taxon>Pseudorhizobium</taxon>
    </lineage>
</organism>
<dbReference type="AlphaFoldDB" id="L0NNG2"/>
<evidence type="ECO:0008006" key="3">
    <source>
        <dbReference type="Google" id="ProtNLM"/>
    </source>
</evidence>